<dbReference type="PANTHER" id="PTHR42894">
    <property type="entry name" value="N-(5'-PHOSPHORIBOSYL)ANTHRANILATE ISOMERASE"/>
    <property type="match status" value="1"/>
</dbReference>
<proteinExistence type="inferred from homology"/>
<dbReference type="GO" id="GO:0004640">
    <property type="term" value="F:phosphoribosylanthranilate isomerase activity"/>
    <property type="evidence" value="ECO:0007669"/>
    <property type="project" value="UniProtKB-UniRule"/>
</dbReference>
<dbReference type="GO" id="GO:0000162">
    <property type="term" value="P:L-tryptophan biosynthetic process"/>
    <property type="evidence" value="ECO:0007669"/>
    <property type="project" value="UniProtKB-UniRule"/>
</dbReference>
<dbReference type="PANTHER" id="PTHR42894:SF1">
    <property type="entry name" value="N-(5'-PHOSPHORIBOSYL)ANTHRANILATE ISOMERASE"/>
    <property type="match status" value="1"/>
</dbReference>
<keyword evidence="9 10" id="KW-0413">Isomerase</keyword>
<evidence type="ECO:0000313" key="15">
    <source>
        <dbReference type="Proteomes" id="UP001278050"/>
    </source>
</evidence>
<evidence type="ECO:0000256" key="9">
    <source>
        <dbReference type="ARBA" id="ARBA00023235"/>
    </source>
</evidence>
<dbReference type="InterPro" id="IPR044643">
    <property type="entry name" value="TrpF_fam"/>
</dbReference>
<feature type="domain" description="N-(5'phosphoribosyl) anthranilate isomerase (PRAI)" evidence="11">
    <location>
        <begin position="13"/>
        <end position="207"/>
    </location>
</feature>
<evidence type="ECO:0000313" key="13">
    <source>
        <dbReference type="EMBL" id="SDD20979.1"/>
    </source>
</evidence>
<comment type="pathway">
    <text evidence="2 10">Amino-acid biosynthesis; L-tryptophan biosynthesis; L-tryptophan from chorismate: step 3/5.</text>
</comment>
<reference evidence="12 15" key="2">
    <citation type="submission" date="2023-11" db="EMBL/GenBank/DDBJ databases">
        <title>MicrobeMod: A computational toolkit for identifying prokaryotic methylation and restriction-modification with nanopore sequencing.</title>
        <authorList>
            <person name="Crits-Christoph A."/>
            <person name="Kang S.C."/>
            <person name="Lee H."/>
            <person name="Ostrov N."/>
        </authorList>
    </citation>
    <scope>NUCLEOTIDE SEQUENCE [LARGE SCALE GENOMIC DNA]</scope>
    <source>
        <strain evidence="12 15">ATCC BAA-571</strain>
    </source>
</reference>
<dbReference type="FunFam" id="3.20.20.70:FF:000075">
    <property type="entry name" value="Tryptophan biosynthesis protein TRP1"/>
    <property type="match status" value="1"/>
</dbReference>
<dbReference type="InterPro" id="IPR013785">
    <property type="entry name" value="Aldolase_TIM"/>
</dbReference>
<dbReference type="UniPathway" id="UPA00035">
    <property type="reaction ID" value="UER00042"/>
</dbReference>
<keyword evidence="8 10" id="KW-0057">Aromatic amino acid biosynthesis</keyword>
<dbReference type="EMBL" id="FNAE01000001">
    <property type="protein sequence ID" value="SDD20979.1"/>
    <property type="molecule type" value="Genomic_DNA"/>
</dbReference>
<dbReference type="NCBIfam" id="NF002299">
    <property type="entry name" value="PRK01222.1-6"/>
    <property type="match status" value="1"/>
</dbReference>
<dbReference type="OrthoDB" id="9796196at2"/>
<dbReference type="HAMAP" id="MF_00135">
    <property type="entry name" value="PRAI"/>
    <property type="match status" value="1"/>
</dbReference>
<dbReference type="AlphaFoldDB" id="A0A1G6SW04"/>
<evidence type="ECO:0000256" key="4">
    <source>
        <dbReference type="ARBA" id="ARBA00012572"/>
    </source>
</evidence>
<evidence type="ECO:0000259" key="11">
    <source>
        <dbReference type="Pfam" id="PF00697"/>
    </source>
</evidence>
<dbReference type="Proteomes" id="UP000182413">
    <property type="component" value="Unassembled WGS sequence"/>
</dbReference>
<evidence type="ECO:0000313" key="12">
    <source>
        <dbReference type="EMBL" id="MDX5991148.1"/>
    </source>
</evidence>
<evidence type="ECO:0000256" key="5">
    <source>
        <dbReference type="ARBA" id="ARBA00022272"/>
    </source>
</evidence>
<dbReference type="Gene3D" id="3.20.20.70">
    <property type="entry name" value="Aldolase class I"/>
    <property type="match status" value="1"/>
</dbReference>
<name>A0A1G6SW04_9GAMM</name>
<dbReference type="Pfam" id="PF00697">
    <property type="entry name" value="PRAI"/>
    <property type="match status" value="1"/>
</dbReference>
<dbReference type="EMBL" id="JAWXXP010000001">
    <property type="protein sequence ID" value="MDX5991148.1"/>
    <property type="molecule type" value="Genomic_DNA"/>
</dbReference>
<comment type="catalytic activity">
    <reaction evidence="1 10">
        <text>N-(5-phospho-beta-D-ribosyl)anthranilate = 1-(2-carboxyphenylamino)-1-deoxy-D-ribulose 5-phosphate</text>
        <dbReference type="Rhea" id="RHEA:21540"/>
        <dbReference type="ChEBI" id="CHEBI:18277"/>
        <dbReference type="ChEBI" id="CHEBI:58613"/>
        <dbReference type="EC" id="5.3.1.24"/>
    </reaction>
</comment>
<evidence type="ECO:0000256" key="8">
    <source>
        <dbReference type="ARBA" id="ARBA00023141"/>
    </source>
</evidence>
<gene>
    <name evidence="10" type="primary">trpF</name>
    <name evidence="13" type="ORF">SAMN05216575_10186</name>
    <name evidence="12" type="ORF">SIM71_03660</name>
</gene>
<evidence type="ECO:0000256" key="6">
    <source>
        <dbReference type="ARBA" id="ARBA00022605"/>
    </source>
</evidence>
<dbReference type="EC" id="5.3.1.24" evidence="4 10"/>
<dbReference type="Proteomes" id="UP001278050">
    <property type="component" value="Unassembled WGS sequence"/>
</dbReference>
<evidence type="ECO:0000256" key="7">
    <source>
        <dbReference type="ARBA" id="ARBA00022822"/>
    </source>
</evidence>
<keyword evidence="15" id="KW-1185">Reference proteome</keyword>
<reference evidence="13 14" key="1">
    <citation type="submission" date="2016-10" db="EMBL/GenBank/DDBJ databases">
        <authorList>
            <person name="de Groot N.N."/>
        </authorList>
    </citation>
    <scope>NUCLEOTIDE SEQUENCE [LARGE SCALE GENOMIC DNA]</scope>
    <source>
        <strain evidence="13 14">JCM 10630</strain>
    </source>
</reference>
<evidence type="ECO:0000256" key="2">
    <source>
        <dbReference type="ARBA" id="ARBA00004664"/>
    </source>
</evidence>
<dbReference type="RefSeq" id="WP_074674938.1">
    <property type="nucleotide sequence ID" value="NZ_CBCSET010000001.1"/>
</dbReference>
<evidence type="ECO:0000256" key="3">
    <source>
        <dbReference type="ARBA" id="ARBA00007571"/>
    </source>
</evidence>
<dbReference type="CDD" id="cd00405">
    <property type="entry name" value="PRAI"/>
    <property type="match status" value="1"/>
</dbReference>
<evidence type="ECO:0000313" key="14">
    <source>
        <dbReference type="Proteomes" id="UP000182413"/>
    </source>
</evidence>
<accession>A0A1G6SW04</accession>
<protein>
    <recommendedName>
        <fullName evidence="5 10">N-(5'-phosphoribosyl)anthranilate isomerase</fullName>
        <shortName evidence="10">PRAI</shortName>
        <ecNumber evidence="4 10">5.3.1.24</ecNumber>
    </recommendedName>
</protein>
<keyword evidence="6 10" id="KW-0028">Amino-acid biosynthesis</keyword>
<organism evidence="13 14">
    <name type="scientific">Ectopseudomonas alcaliphila</name>
    <dbReference type="NCBI Taxonomy" id="101564"/>
    <lineage>
        <taxon>Bacteria</taxon>
        <taxon>Pseudomonadati</taxon>
        <taxon>Pseudomonadota</taxon>
        <taxon>Gammaproteobacteria</taxon>
        <taxon>Pseudomonadales</taxon>
        <taxon>Pseudomonadaceae</taxon>
        <taxon>Ectopseudomonas</taxon>
    </lineage>
</organism>
<dbReference type="SUPFAM" id="SSF51366">
    <property type="entry name" value="Ribulose-phoshate binding barrel"/>
    <property type="match status" value="1"/>
</dbReference>
<dbReference type="InterPro" id="IPR011060">
    <property type="entry name" value="RibuloseP-bd_barrel"/>
</dbReference>
<dbReference type="NCBIfam" id="NF002298">
    <property type="entry name" value="PRK01222.1-4"/>
    <property type="match status" value="1"/>
</dbReference>
<dbReference type="InterPro" id="IPR001240">
    <property type="entry name" value="PRAI_dom"/>
</dbReference>
<evidence type="ECO:0000256" key="10">
    <source>
        <dbReference type="HAMAP-Rule" id="MF_00135"/>
    </source>
</evidence>
<sequence>MARGMNVTVVRSKICGITRVEDALAAVEAGADAIGLVFYGKSPRAVSVEQASAILQALPPFVTSVGLFVDMPRDELQQLLQRLPLDLLQFHGDESPADCEGHGRPYIKALRVRPGEDVSAAMAPYTGARGILLDTFVEGVPGGTGASFDWSLVPERAAKPIILAGGLDAGNVAAAICQVRPYAVDVSGGVEASKGIKDVDKIRAFVRAVHDAQCDGD</sequence>
<evidence type="ECO:0000256" key="1">
    <source>
        <dbReference type="ARBA" id="ARBA00001164"/>
    </source>
</evidence>
<comment type="similarity">
    <text evidence="3 10">Belongs to the TrpF family.</text>
</comment>
<keyword evidence="7 10" id="KW-0822">Tryptophan biosynthesis</keyword>